<evidence type="ECO:0000313" key="2">
    <source>
        <dbReference type="EMBL" id="ETV79252.1"/>
    </source>
</evidence>
<organism evidence="2">
    <name type="scientific">Aphanomyces astaci</name>
    <name type="common">Crayfish plague agent</name>
    <dbReference type="NCBI Taxonomy" id="112090"/>
    <lineage>
        <taxon>Eukaryota</taxon>
        <taxon>Sar</taxon>
        <taxon>Stramenopiles</taxon>
        <taxon>Oomycota</taxon>
        <taxon>Saprolegniomycetes</taxon>
        <taxon>Saprolegniales</taxon>
        <taxon>Verrucalvaceae</taxon>
        <taxon>Aphanomyces</taxon>
    </lineage>
</organism>
<sequence>MRLKREPLVRGPKANDNEAHPLASSRGLHTTLSHAGNRHGVLYCMHPASRGCAHATETITNVLFADLFDEDDDVDSFLALDEEVLFGSPLWEGRENDSFHTHNAPPQSNVANLTADALR</sequence>
<dbReference type="EMBL" id="KI913128">
    <property type="protein sequence ID" value="ETV79252.1"/>
    <property type="molecule type" value="Genomic_DNA"/>
</dbReference>
<gene>
    <name evidence="2" type="ORF">H257_07316</name>
</gene>
<reference evidence="2" key="1">
    <citation type="submission" date="2013-12" db="EMBL/GenBank/DDBJ databases">
        <title>The Genome Sequence of Aphanomyces astaci APO3.</title>
        <authorList>
            <consortium name="The Broad Institute Genomics Platform"/>
            <person name="Russ C."/>
            <person name="Tyler B."/>
            <person name="van West P."/>
            <person name="Dieguez-Uribeondo J."/>
            <person name="Young S.K."/>
            <person name="Zeng Q."/>
            <person name="Gargeya S."/>
            <person name="Fitzgerald M."/>
            <person name="Abouelleil A."/>
            <person name="Alvarado L."/>
            <person name="Chapman S.B."/>
            <person name="Gainer-Dewar J."/>
            <person name="Goldberg J."/>
            <person name="Griggs A."/>
            <person name="Gujja S."/>
            <person name="Hansen M."/>
            <person name="Howarth C."/>
            <person name="Imamovic A."/>
            <person name="Ireland A."/>
            <person name="Larimer J."/>
            <person name="McCowan C."/>
            <person name="Murphy C."/>
            <person name="Pearson M."/>
            <person name="Poon T.W."/>
            <person name="Priest M."/>
            <person name="Roberts A."/>
            <person name="Saif S."/>
            <person name="Shea T."/>
            <person name="Sykes S."/>
            <person name="Wortman J."/>
            <person name="Nusbaum C."/>
            <person name="Birren B."/>
        </authorList>
    </citation>
    <scope>NUCLEOTIDE SEQUENCE [LARGE SCALE GENOMIC DNA]</scope>
    <source>
        <strain evidence="2">APO3</strain>
    </source>
</reference>
<protein>
    <submittedName>
        <fullName evidence="2">Uncharacterized protein</fullName>
    </submittedName>
</protein>
<feature type="region of interest" description="Disordered" evidence="1">
    <location>
        <begin position="1"/>
        <end position="26"/>
    </location>
</feature>
<feature type="region of interest" description="Disordered" evidence="1">
    <location>
        <begin position="95"/>
        <end position="119"/>
    </location>
</feature>
<proteinExistence type="predicted"/>
<dbReference type="VEuPathDB" id="FungiDB:H257_07316"/>
<dbReference type="AlphaFoldDB" id="W4GHW0"/>
<feature type="compositionally biased region" description="Basic and acidic residues" evidence="1">
    <location>
        <begin position="1"/>
        <end position="19"/>
    </location>
</feature>
<dbReference type="RefSeq" id="XP_009831093.1">
    <property type="nucleotide sequence ID" value="XM_009832791.1"/>
</dbReference>
<name>W4GHW0_APHAT</name>
<evidence type="ECO:0000256" key="1">
    <source>
        <dbReference type="SAM" id="MobiDB-lite"/>
    </source>
</evidence>
<accession>W4GHW0</accession>
<dbReference type="GeneID" id="20809312"/>